<sequence>MDRVKIGPNEYIVGDVITLKFGDVEGLLEIESIDDNEVLHLKGLCCMRGIRLTYEAE</sequence>
<proteinExistence type="predicted"/>
<organism evidence="1">
    <name type="scientific">marine sediment metagenome</name>
    <dbReference type="NCBI Taxonomy" id="412755"/>
    <lineage>
        <taxon>unclassified sequences</taxon>
        <taxon>metagenomes</taxon>
        <taxon>ecological metagenomes</taxon>
    </lineage>
</organism>
<comment type="caution">
    <text evidence="1">The sequence shown here is derived from an EMBL/GenBank/DDBJ whole genome shotgun (WGS) entry which is preliminary data.</text>
</comment>
<name>A0A0F9MEV2_9ZZZZ</name>
<accession>A0A0F9MEV2</accession>
<dbReference type="AlphaFoldDB" id="A0A0F9MEV2"/>
<gene>
    <name evidence="1" type="ORF">LCGC14_1097820</name>
</gene>
<evidence type="ECO:0000313" key="1">
    <source>
        <dbReference type="EMBL" id="KKN04399.1"/>
    </source>
</evidence>
<dbReference type="EMBL" id="LAZR01004926">
    <property type="protein sequence ID" value="KKN04399.1"/>
    <property type="molecule type" value="Genomic_DNA"/>
</dbReference>
<reference evidence="1" key="1">
    <citation type="journal article" date="2015" name="Nature">
        <title>Complex archaea that bridge the gap between prokaryotes and eukaryotes.</title>
        <authorList>
            <person name="Spang A."/>
            <person name="Saw J.H."/>
            <person name="Jorgensen S.L."/>
            <person name="Zaremba-Niedzwiedzka K."/>
            <person name="Martijn J."/>
            <person name="Lind A.E."/>
            <person name="van Eijk R."/>
            <person name="Schleper C."/>
            <person name="Guy L."/>
            <person name="Ettema T.J."/>
        </authorList>
    </citation>
    <scope>NUCLEOTIDE SEQUENCE</scope>
</reference>
<protein>
    <submittedName>
        <fullName evidence="1">Uncharacterized protein</fullName>
    </submittedName>
</protein>